<evidence type="ECO:0000256" key="1">
    <source>
        <dbReference type="SAM" id="SignalP"/>
    </source>
</evidence>
<dbReference type="OrthoDB" id="6039881at2759"/>
<keyword evidence="1" id="KW-0732">Signal</keyword>
<feature type="signal peptide" evidence="1">
    <location>
        <begin position="1"/>
        <end position="24"/>
    </location>
</feature>
<feature type="chain" id="PRO_5042431257" evidence="1">
    <location>
        <begin position="25"/>
        <end position="257"/>
    </location>
</feature>
<accession>A0A8W8K703</accession>
<keyword evidence="3" id="KW-1185">Reference proteome</keyword>
<dbReference type="EnsemblMetazoa" id="G2193.2">
    <property type="protein sequence ID" value="G2193.2:cds"/>
    <property type="gene ID" value="G2193"/>
</dbReference>
<proteinExistence type="predicted"/>
<protein>
    <submittedName>
        <fullName evidence="2">Uncharacterized protein</fullName>
    </submittedName>
</protein>
<organism evidence="2 3">
    <name type="scientific">Magallana gigas</name>
    <name type="common">Pacific oyster</name>
    <name type="synonym">Crassostrea gigas</name>
    <dbReference type="NCBI Taxonomy" id="29159"/>
    <lineage>
        <taxon>Eukaryota</taxon>
        <taxon>Metazoa</taxon>
        <taxon>Spiralia</taxon>
        <taxon>Lophotrochozoa</taxon>
        <taxon>Mollusca</taxon>
        <taxon>Bivalvia</taxon>
        <taxon>Autobranchia</taxon>
        <taxon>Pteriomorphia</taxon>
        <taxon>Ostreida</taxon>
        <taxon>Ostreoidea</taxon>
        <taxon>Ostreidae</taxon>
        <taxon>Magallana</taxon>
    </lineage>
</organism>
<dbReference type="RefSeq" id="XP_011412294.1">
    <property type="nucleotide sequence ID" value="XM_011413992.4"/>
</dbReference>
<dbReference type="OMA" id="NINNYWC"/>
<dbReference type="EnsemblMetazoa" id="G2193.1">
    <property type="protein sequence ID" value="G2193.1:cds"/>
    <property type="gene ID" value="G2193"/>
</dbReference>
<evidence type="ECO:0000313" key="3">
    <source>
        <dbReference type="Proteomes" id="UP000005408"/>
    </source>
</evidence>
<dbReference type="GeneID" id="105317363"/>
<dbReference type="AlphaFoldDB" id="A0A8W8K703"/>
<dbReference type="KEGG" id="crg:105317363"/>
<name>A0A8W8K703_MAGGI</name>
<dbReference type="Proteomes" id="UP000005408">
    <property type="component" value="Unassembled WGS sequence"/>
</dbReference>
<reference evidence="2" key="1">
    <citation type="submission" date="2022-08" db="UniProtKB">
        <authorList>
            <consortium name="EnsemblMetazoa"/>
        </authorList>
    </citation>
    <scope>IDENTIFICATION</scope>
    <source>
        <strain evidence="2">05x7-T-G4-1.051#20</strain>
    </source>
</reference>
<sequence length="257" mass="29836">MAASFRTLYIVIFIVFCEVNRHDASGPSHVYTYNMYIPDISSQTDEAESKFVYWRSLEKAFQKNPEAIKSALLISYLRKSFPTRIYVDRQGNHYTWDRNRGFVPVNQYTAPWYNNYHQAPMYSAPYYPKTSMFPNYQTQVPMYQRPSPPVFWTQSPQGWIPVSPDPFFSSYTSHPVNINNYWCDPTVTDFNNVIPQLSTEVSAEDPCMRQQLPDEFGLVASSGMADMLCALCQTIKSMECVWKFCSHPDGVYKVKMD</sequence>
<evidence type="ECO:0000313" key="2">
    <source>
        <dbReference type="EnsemblMetazoa" id="G2193.1:cds"/>
    </source>
</evidence>